<dbReference type="Proteomes" id="UP001498501">
    <property type="component" value="Unassembled WGS sequence"/>
</dbReference>
<evidence type="ECO:0000313" key="5">
    <source>
        <dbReference type="Proteomes" id="UP001498501"/>
    </source>
</evidence>
<dbReference type="EMBL" id="JBBMLE010000037">
    <property type="protein sequence ID" value="MEK0252924.1"/>
    <property type="molecule type" value="Genomic_DNA"/>
</dbReference>
<organism evidence="3 4">
    <name type="scientific">Acinetobacter junii</name>
    <dbReference type="NCBI Taxonomy" id="40215"/>
    <lineage>
        <taxon>Bacteria</taxon>
        <taxon>Pseudomonadati</taxon>
        <taxon>Pseudomonadota</taxon>
        <taxon>Gammaproteobacteria</taxon>
        <taxon>Moraxellales</taxon>
        <taxon>Moraxellaceae</taxon>
        <taxon>Acinetobacter</taxon>
    </lineage>
</organism>
<dbReference type="Gene3D" id="3.40.630.30">
    <property type="match status" value="1"/>
</dbReference>
<evidence type="ECO:0000259" key="1">
    <source>
        <dbReference type="PROSITE" id="PS51186"/>
    </source>
</evidence>
<dbReference type="GO" id="GO:0016747">
    <property type="term" value="F:acyltransferase activity, transferring groups other than amino-acyl groups"/>
    <property type="evidence" value="ECO:0007669"/>
    <property type="project" value="InterPro"/>
</dbReference>
<keyword evidence="5" id="KW-1185">Reference proteome</keyword>
<keyword evidence="3" id="KW-0808">Transferase</keyword>
<dbReference type="InterPro" id="IPR016181">
    <property type="entry name" value="Acyl_CoA_acyltransferase"/>
</dbReference>
<comment type="caution">
    <text evidence="3">The sequence shown here is derived from an EMBL/GenBank/DDBJ whole genome shotgun (WGS) entry which is preliminary data.</text>
</comment>
<dbReference type="AlphaFoldDB" id="A0A2R4ULH5"/>
<evidence type="ECO:0000313" key="4">
    <source>
        <dbReference type="Proteomes" id="UP000253688"/>
    </source>
</evidence>
<protein>
    <submittedName>
        <fullName evidence="2 3">N-acetyltransferase</fullName>
    </submittedName>
</protein>
<dbReference type="RefSeq" id="WP_005403363.1">
    <property type="nucleotide sequence ID" value="NZ_BKLE01000055.1"/>
</dbReference>
<reference evidence="3 4" key="1">
    <citation type="submission" date="2018-04" db="EMBL/GenBank/DDBJ databases">
        <title>Acinetobacter junii Genome sequencing and assembly.</title>
        <authorList>
            <person name="Su J."/>
            <person name="Rensing C."/>
            <person name="Mazhar H.S."/>
        </authorList>
    </citation>
    <scope>NUCLEOTIDE SEQUENCE [LARGE SCALE GENOMIC DNA]</scope>
    <source>
        <strain evidence="3 4">SC22</strain>
    </source>
</reference>
<dbReference type="Pfam" id="PF13302">
    <property type="entry name" value="Acetyltransf_3"/>
    <property type="match status" value="1"/>
</dbReference>
<dbReference type="PANTHER" id="PTHR43792">
    <property type="entry name" value="GNAT FAMILY, PUTATIVE (AFU_ORTHOLOGUE AFUA_3G00765)-RELATED-RELATED"/>
    <property type="match status" value="1"/>
</dbReference>
<dbReference type="SUPFAM" id="SSF55729">
    <property type="entry name" value="Acyl-CoA N-acyltransferases (Nat)"/>
    <property type="match status" value="1"/>
</dbReference>
<dbReference type="STRING" id="40215.BVL33_02515"/>
<evidence type="ECO:0000313" key="2">
    <source>
        <dbReference type="EMBL" id="MEK0252924.1"/>
    </source>
</evidence>
<reference evidence="2 5" key="2">
    <citation type="submission" date="2024-03" db="EMBL/GenBank/DDBJ databases">
        <title>Cross-transmission of Acinetobacter junii carrying blaOXA-58 in a neonatal intensive care unit.</title>
        <authorList>
            <person name="Bour M."/>
            <person name="Potron A."/>
            <person name="Lecointe D."/>
        </authorList>
    </citation>
    <scope>NUCLEOTIDE SEQUENCE [LARGE SCALE GENOMIC DNA]</scope>
    <source>
        <strain evidence="2 5">21A3096 case 1</strain>
    </source>
</reference>
<dbReference type="Proteomes" id="UP000253688">
    <property type="component" value="Unassembled WGS sequence"/>
</dbReference>
<sequence>MRLYYEPLTVEHADLIYSYTLDDDLYRFIPDVKYPEREGLRQRFRQLAKGSGTLEEVWVNWVVFDDTSQQQPIGTLQATIFPHKQTAYVGYIIFKDFWNKGYATQALKWLETYLNQQYAIYNIEAYVDQNNHASKRVLEKCHFKYSGCDGSDAVFSKNHLNRLDHDY</sequence>
<name>A0A2R4ULH5_ACIJU</name>
<feature type="domain" description="N-acetyltransferase" evidence="1">
    <location>
        <begin position="3"/>
        <end position="167"/>
    </location>
</feature>
<proteinExistence type="predicted"/>
<dbReference type="InterPro" id="IPR051531">
    <property type="entry name" value="N-acetyltransferase"/>
</dbReference>
<dbReference type="InterPro" id="IPR000182">
    <property type="entry name" value="GNAT_dom"/>
</dbReference>
<dbReference type="PROSITE" id="PS51186">
    <property type="entry name" value="GNAT"/>
    <property type="match status" value="1"/>
</dbReference>
<accession>A0A2R4ULH5</accession>
<evidence type="ECO:0000313" key="3">
    <source>
        <dbReference type="EMBL" id="RBA45333.1"/>
    </source>
</evidence>
<dbReference type="EMBL" id="QEWH01000070">
    <property type="protein sequence ID" value="RBA45333.1"/>
    <property type="molecule type" value="Genomic_DNA"/>
</dbReference>
<gene>
    <name evidence="3" type="ORF">DC346_11965</name>
    <name evidence="2" type="ORF">WM018_10530</name>
</gene>